<dbReference type="Pfam" id="PF13649">
    <property type="entry name" value="Methyltransf_25"/>
    <property type="match status" value="1"/>
</dbReference>
<name>H6L4U0_SAPGL</name>
<dbReference type="STRING" id="984262.SGRA_2386"/>
<dbReference type="SUPFAM" id="SSF53335">
    <property type="entry name" value="S-adenosyl-L-methionine-dependent methyltransferases"/>
    <property type="match status" value="1"/>
</dbReference>
<organism evidence="2 3">
    <name type="scientific">Saprospira grandis (strain Lewin)</name>
    <dbReference type="NCBI Taxonomy" id="984262"/>
    <lineage>
        <taxon>Bacteria</taxon>
        <taxon>Pseudomonadati</taxon>
        <taxon>Bacteroidota</taxon>
        <taxon>Saprospiria</taxon>
        <taxon>Saprospirales</taxon>
        <taxon>Saprospiraceae</taxon>
        <taxon>Saprospira</taxon>
    </lineage>
</organism>
<protein>
    <recommendedName>
        <fullName evidence="1">Methyltransferase domain-containing protein</fullName>
    </recommendedName>
</protein>
<dbReference type="Gene3D" id="3.40.50.150">
    <property type="entry name" value="Vaccinia Virus protein VP39"/>
    <property type="match status" value="1"/>
</dbReference>
<dbReference type="EMBL" id="CP002831">
    <property type="protein sequence ID" value="AFC25115.1"/>
    <property type="molecule type" value="Genomic_DNA"/>
</dbReference>
<accession>H6L4U0</accession>
<dbReference type="RefSeq" id="WP_015692730.1">
    <property type="nucleotide sequence ID" value="NC_016940.1"/>
</dbReference>
<dbReference type="AlphaFoldDB" id="H6L4U0"/>
<dbReference type="InterPro" id="IPR029063">
    <property type="entry name" value="SAM-dependent_MTases_sf"/>
</dbReference>
<dbReference type="InterPro" id="IPR041698">
    <property type="entry name" value="Methyltransf_25"/>
</dbReference>
<dbReference type="OrthoDB" id="1490915at2"/>
<keyword evidence="3" id="KW-1185">Reference proteome</keyword>
<reference evidence="2 3" key="1">
    <citation type="journal article" date="2012" name="Stand. Genomic Sci.">
        <title>Complete genome sequencing and analysis of Saprospira grandis str. Lewin, a predatory marine bacterium.</title>
        <authorList>
            <person name="Saw J.H."/>
            <person name="Yuryev A."/>
            <person name="Kanbe M."/>
            <person name="Hou S."/>
            <person name="Young A.G."/>
            <person name="Aizawa S."/>
            <person name="Alam M."/>
        </authorList>
    </citation>
    <scope>NUCLEOTIDE SEQUENCE [LARGE SCALE GENOMIC DNA]</scope>
    <source>
        <strain evidence="2 3">Lewin</strain>
    </source>
</reference>
<dbReference type="eggNOG" id="COG2226">
    <property type="taxonomic scope" value="Bacteria"/>
</dbReference>
<dbReference type="HOGENOM" id="CLU_079070_0_0_10"/>
<dbReference type="KEGG" id="sgn:SGRA_2386"/>
<sequence length="306" mass="35588">MNWKLKAVVQKGISFLPAPFDHKVNYLMQKYVTKGVQLSDAYFLDRLEHAQKHIAAYQQYAGSLQGIQTLELGTGWYPVVPISLFLVGAEQVRSLDLNPLTHRAHWERCLQVFLEKEAEVRLRLPILEERWAILQALAKESSHLDDAAFLAQLRLSFLLGDARELREFKEQSIQLIHSNNTFEHVHPAALRQILQRFQQLLDPKGLMSHFVDMSDHFAHADPNITIYNFLQFTPKQWARIDNEVQPQNRWRLPQYLSLYQELGLALLAEEHRPGRPEEVKTVAIDKSFSQFTVEELAVSHVYLWSR</sequence>
<evidence type="ECO:0000313" key="3">
    <source>
        <dbReference type="Proteomes" id="UP000007519"/>
    </source>
</evidence>
<gene>
    <name evidence="2" type="ordered locus">SGRA_2386</name>
</gene>
<evidence type="ECO:0000313" key="2">
    <source>
        <dbReference type="EMBL" id="AFC25115.1"/>
    </source>
</evidence>
<feature type="domain" description="Methyltransferase" evidence="1">
    <location>
        <begin position="151"/>
        <end position="205"/>
    </location>
</feature>
<dbReference type="Proteomes" id="UP000007519">
    <property type="component" value="Chromosome"/>
</dbReference>
<dbReference type="CDD" id="cd02440">
    <property type="entry name" value="AdoMet_MTases"/>
    <property type="match status" value="1"/>
</dbReference>
<proteinExistence type="predicted"/>
<evidence type="ECO:0000259" key="1">
    <source>
        <dbReference type="Pfam" id="PF13649"/>
    </source>
</evidence>